<feature type="domain" description="Pseudouridine synthase RsuA/RluA-like" evidence="5">
    <location>
        <begin position="21"/>
        <end position="161"/>
    </location>
</feature>
<dbReference type="SUPFAM" id="SSF53335">
    <property type="entry name" value="S-adenosyl-L-methionine-dependent methyltransferases"/>
    <property type="match status" value="1"/>
</dbReference>
<dbReference type="InterPro" id="IPR020103">
    <property type="entry name" value="PsdUridine_synth_cat_dom_sf"/>
</dbReference>
<dbReference type="Pfam" id="PF00849">
    <property type="entry name" value="PseudoU_synth_2"/>
    <property type="match status" value="1"/>
</dbReference>
<evidence type="ECO:0000313" key="8">
    <source>
        <dbReference type="Proteomes" id="UP000064967"/>
    </source>
</evidence>
<dbReference type="Gene3D" id="3.30.2350.10">
    <property type="entry name" value="Pseudouridine synthase"/>
    <property type="match status" value="1"/>
</dbReference>
<evidence type="ECO:0000256" key="1">
    <source>
        <dbReference type="ARBA" id="ARBA00022603"/>
    </source>
</evidence>
<gene>
    <name evidence="7" type="ORF">AKJ09_09391</name>
</gene>
<dbReference type="Gene3D" id="3.40.50.150">
    <property type="entry name" value="Vaccinia Virus protein VP39"/>
    <property type="match status" value="1"/>
</dbReference>
<dbReference type="AlphaFoldDB" id="A0A0K1QAH9"/>
<dbReference type="InterPro" id="IPR006145">
    <property type="entry name" value="PsdUridine_synth_RsuA/RluA"/>
</dbReference>
<sequence length="572" mass="62485">MPSQSAQPERPDDLVMRVRAFLAERDGRAKEPYLGVHQRLDRDTSGVVVFAKRPEANASLAKQFEGRDVEKRYLAAVQGWSGRSRETTLSDELRRGEDGLMEVVPRQKAPPRGVRAPKGRPSGGQRAVTHVRVRTQKEERALLDLILETGRMHQARVQLAHAGAPIAGDPLYGGPRAPRLMLHAAQISLAHPKTGKRLSIRDPHTGPLEFWLKNGDLGARVYDDVAALDAALALAVERRWGLGRSAERDPEERRTTAFRLVNEEGDALPGLAVDVYGEHLVAQLYAGDVWDDAARRERVLDRLDALGFDGVYLKMRPKQANVLVDTRRDELAPSTPVRGQAAPEAFDVLEEGMPVRVRLGDGLSTGVFLDQRSNRRFVRGISESARVANLFSYTCAFSVAAALGGASRTVSVDASVTALERGRENFAAAGIELGGNNAGAHTFVAEDCFAWLARMGGGGKEGPGNRRKAESFDLLVLDPPSYSSTKKRRFVAESDYDELVTLAAKVVGPGGKILACCNHRGLTRTKFRRFVLAGVRAAGRELLQLKDMPDGSDFPPPLGRDPHMKSVLAVLR</sequence>
<evidence type="ECO:0000256" key="4">
    <source>
        <dbReference type="SAM" id="MobiDB-lite"/>
    </source>
</evidence>
<feature type="region of interest" description="Disordered" evidence="4">
    <location>
        <begin position="107"/>
        <end position="128"/>
    </location>
</feature>
<dbReference type="GO" id="GO:0006396">
    <property type="term" value="P:RNA processing"/>
    <property type="evidence" value="ECO:0007669"/>
    <property type="project" value="UniProtKB-ARBA"/>
</dbReference>
<dbReference type="KEGG" id="llu:AKJ09_09391"/>
<dbReference type="InterPro" id="IPR019614">
    <property type="entry name" value="SAM-dep_methyl-trfase"/>
</dbReference>
<dbReference type="GO" id="GO:0003723">
    <property type="term" value="F:RNA binding"/>
    <property type="evidence" value="ECO:0007669"/>
    <property type="project" value="InterPro"/>
</dbReference>
<organism evidence="7 8">
    <name type="scientific">Labilithrix luteola</name>
    <dbReference type="NCBI Taxonomy" id="1391654"/>
    <lineage>
        <taxon>Bacteria</taxon>
        <taxon>Pseudomonadati</taxon>
        <taxon>Myxococcota</taxon>
        <taxon>Polyangia</taxon>
        <taxon>Polyangiales</taxon>
        <taxon>Labilitrichaceae</taxon>
        <taxon>Labilithrix</taxon>
    </lineage>
</organism>
<dbReference type="GO" id="GO:0009982">
    <property type="term" value="F:pseudouridine synthase activity"/>
    <property type="evidence" value="ECO:0007669"/>
    <property type="project" value="InterPro"/>
</dbReference>
<dbReference type="GO" id="GO:0001522">
    <property type="term" value="P:pseudouridine synthesis"/>
    <property type="evidence" value="ECO:0007669"/>
    <property type="project" value="InterPro"/>
</dbReference>
<dbReference type="SUPFAM" id="SSF55120">
    <property type="entry name" value="Pseudouridine synthase"/>
    <property type="match status" value="1"/>
</dbReference>
<dbReference type="Gene3D" id="3.30.750.80">
    <property type="entry name" value="RNA methyltransferase domain (HRMD) like"/>
    <property type="match status" value="1"/>
</dbReference>
<proteinExistence type="predicted"/>
<evidence type="ECO:0000256" key="2">
    <source>
        <dbReference type="ARBA" id="ARBA00022679"/>
    </source>
</evidence>
<dbReference type="Pfam" id="PF10672">
    <property type="entry name" value="Methyltrans_SAM"/>
    <property type="match status" value="1"/>
</dbReference>
<dbReference type="CDD" id="cd11572">
    <property type="entry name" value="RlmI_M_like"/>
    <property type="match status" value="1"/>
</dbReference>
<evidence type="ECO:0000256" key="3">
    <source>
        <dbReference type="ARBA" id="ARBA00022691"/>
    </source>
</evidence>
<dbReference type="CDD" id="cd02869">
    <property type="entry name" value="PseudoU_synth_RluA_like"/>
    <property type="match status" value="1"/>
</dbReference>
<dbReference type="Proteomes" id="UP000064967">
    <property type="component" value="Chromosome"/>
</dbReference>
<dbReference type="EMBL" id="CP012333">
    <property type="protein sequence ID" value="AKV02728.1"/>
    <property type="molecule type" value="Genomic_DNA"/>
</dbReference>
<accession>A0A0K1QAH9</accession>
<keyword evidence="1" id="KW-0489">Methyltransferase</keyword>
<evidence type="ECO:0000313" key="7">
    <source>
        <dbReference type="EMBL" id="AKV02728.1"/>
    </source>
</evidence>
<name>A0A0K1QAH9_9BACT</name>
<protein>
    <submittedName>
        <fullName evidence="7">Ribosomal large subunit pseudouridine synthase D</fullName>
    </submittedName>
</protein>
<dbReference type="PANTHER" id="PTHR43042">
    <property type="entry name" value="SAM-DEPENDENT METHYLTRANSFERASE"/>
    <property type="match status" value="1"/>
</dbReference>
<evidence type="ECO:0000259" key="5">
    <source>
        <dbReference type="Pfam" id="PF00849"/>
    </source>
</evidence>
<keyword evidence="2" id="KW-0808">Transferase</keyword>
<dbReference type="InterPro" id="IPR029063">
    <property type="entry name" value="SAM-dependent_MTases_sf"/>
</dbReference>
<keyword evidence="3" id="KW-0949">S-adenosyl-L-methionine</keyword>
<keyword evidence="8" id="KW-1185">Reference proteome</keyword>
<dbReference type="PANTHER" id="PTHR43042:SF3">
    <property type="entry name" value="RIBOSOMAL RNA LARGE SUBUNIT METHYLTRANSFERASE YWBD-RELATED"/>
    <property type="match status" value="1"/>
</dbReference>
<dbReference type="GO" id="GO:0140098">
    <property type="term" value="F:catalytic activity, acting on RNA"/>
    <property type="evidence" value="ECO:0007669"/>
    <property type="project" value="UniProtKB-ARBA"/>
</dbReference>
<feature type="domain" description="S-adenosylmethionine-dependent methyltransferase" evidence="6">
    <location>
        <begin position="344"/>
        <end position="521"/>
    </location>
</feature>
<reference evidence="7 8" key="1">
    <citation type="submission" date="2015-08" db="EMBL/GenBank/DDBJ databases">
        <authorList>
            <person name="Babu N.S."/>
            <person name="Beckwith C.J."/>
            <person name="Beseler K.G."/>
            <person name="Brison A."/>
            <person name="Carone J.V."/>
            <person name="Caskin T.P."/>
            <person name="Diamond M."/>
            <person name="Durham M.E."/>
            <person name="Foxe J.M."/>
            <person name="Go M."/>
            <person name="Henderson B.A."/>
            <person name="Jones I.B."/>
            <person name="McGettigan J.A."/>
            <person name="Micheletti S.J."/>
            <person name="Nasrallah M.E."/>
            <person name="Ortiz D."/>
            <person name="Piller C.R."/>
            <person name="Privatt S.R."/>
            <person name="Schneider S.L."/>
            <person name="Sharp S."/>
            <person name="Smith T.C."/>
            <person name="Stanton J.D."/>
            <person name="Ullery H.E."/>
            <person name="Wilson R.J."/>
            <person name="Serrano M.G."/>
            <person name="Buck G."/>
            <person name="Lee V."/>
            <person name="Wang Y."/>
            <person name="Carvalho R."/>
            <person name="Voegtly L."/>
            <person name="Shi R."/>
            <person name="Duckworth R."/>
            <person name="Johnson A."/>
            <person name="Loviza R."/>
            <person name="Walstead R."/>
            <person name="Shah Z."/>
            <person name="Kiflezghi M."/>
            <person name="Wade K."/>
            <person name="Ball S.L."/>
            <person name="Bradley K.W."/>
            <person name="Asai D.J."/>
            <person name="Bowman C.A."/>
            <person name="Russell D.A."/>
            <person name="Pope W.H."/>
            <person name="Jacobs-Sera D."/>
            <person name="Hendrix R.W."/>
            <person name="Hatfull G.F."/>
        </authorList>
    </citation>
    <scope>NUCLEOTIDE SEQUENCE [LARGE SCALE GENOMIC DNA]</scope>
    <source>
        <strain evidence="7 8">DSM 27648</strain>
    </source>
</reference>
<dbReference type="GO" id="GO:0032259">
    <property type="term" value="P:methylation"/>
    <property type="evidence" value="ECO:0007669"/>
    <property type="project" value="UniProtKB-KW"/>
</dbReference>
<evidence type="ECO:0000259" key="6">
    <source>
        <dbReference type="Pfam" id="PF10672"/>
    </source>
</evidence>
<dbReference type="GO" id="GO:0008168">
    <property type="term" value="F:methyltransferase activity"/>
    <property type="evidence" value="ECO:0007669"/>
    <property type="project" value="UniProtKB-KW"/>
</dbReference>
<dbReference type="STRING" id="1391654.AKJ09_09391"/>